<dbReference type="InterPro" id="IPR003594">
    <property type="entry name" value="HATPase_dom"/>
</dbReference>
<dbReference type="PROSITE" id="PS50109">
    <property type="entry name" value="HIS_KIN"/>
    <property type="match status" value="1"/>
</dbReference>
<evidence type="ECO:0000259" key="9">
    <source>
        <dbReference type="PROSITE" id="PS50109"/>
    </source>
</evidence>
<proteinExistence type="predicted"/>
<dbReference type="EC" id="2.7.13.3" evidence="2"/>
<sequence length="748" mass="82184">MTSTANQDHDGEPAGRGALRPRARLLRTLGSDLISSDKVALIELVKNSYDADASVVLIRFRGPLKAGEGSIEVWDDGHGMDAATLQTSWLDIATDTKRRKPHSDSGRRVLGEKGIGRLAAARLGEEMLLTTRKQNAAEVKLLIDWTDFDREDAYLDEIEVAWEVGEPDVFSAEGAAYAAFSELDGDGWHQERGTVLQIDRLSREWTRNDLLELRTALTRLIRPRPQGSGVGSATSESTEPDFQIVLELAEVGDSLEDLAGAIEPPADLRTPHYRLSGSIDANGSATLHYEQQDPPETQDIGVMQLWDLESRPPQAGPFDFEISVWDRDKTALQRSLQAANPENTAPSASDLKGFRDTMDEVAGVSIYRDGFRVLPFGESGDDWLGLDLRRVQSPTLRLSNNQIIGHVFIGADTNESLKDQSNREGILAGAGYADLQYLVRAALNQLERRRYGARHPKKEQPERKGGLFERFDLGEISAALKQSYPGDKRLHGLIDEKNRDIQEGVTQVQNVLSRYSRLATLGALIDRVLHDGRTVVTRLKNIARFGTRDLNKTSLNDSEKVGIALGSMTDTAEQAELLSSLFKQIEPFGGRKRGRPKQVSVSEVIDRAISILQQEADDRSVQLVGDGADITVKLDEAELLTVLVNLIQNAIYWTATQPQGIERKVVTGARTNEDGSLTLVVSDSGPGVPSESRDHIFDPYFSSKPDGVGLGLSIVGNLVEDIYAGELTLVDEGALDGATFEATFRRRV</sequence>
<dbReference type="Pfam" id="PF13589">
    <property type="entry name" value="HATPase_c_3"/>
    <property type="match status" value="1"/>
</dbReference>
<evidence type="ECO:0000256" key="3">
    <source>
        <dbReference type="ARBA" id="ARBA00022553"/>
    </source>
</evidence>
<feature type="domain" description="Histidine kinase" evidence="9">
    <location>
        <begin position="527"/>
        <end position="748"/>
    </location>
</feature>
<dbReference type="RefSeq" id="WP_379585329.1">
    <property type="nucleotide sequence ID" value="NZ_JBHSQW010000030.1"/>
</dbReference>
<comment type="caution">
    <text evidence="10">The sequence shown here is derived from an EMBL/GenBank/DDBJ whole genome shotgun (WGS) entry which is preliminary data.</text>
</comment>
<evidence type="ECO:0000313" key="11">
    <source>
        <dbReference type="Proteomes" id="UP001596302"/>
    </source>
</evidence>
<gene>
    <name evidence="10" type="ORF">ACFQE5_13900</name>
</gene>
<dbReference type="SMART" id="SM00387">
    <property type="entry name" value="HATPase_c"/>
    <property type="match status" value="1"/>
</dbReference>
<dbReference type="PANTHER" id="PTHR43065">
    <property type="entry name" value="SENSOR HISTIDINE KINASE"/>
    <property type="match status" value="1"/>
</dbReference>
<keyword evidence="6" id="KW-0418">Kinase</keyword>
<dbReference type="InterPro" id="IPR036890">
    <property type="entry name" value="HATPase_C_sf"/>
</dbReference>
<dbReference type="PRINTS" id="PR00344">
    <property type="entry name" value="BCTRLSENSOR"/>
</dbReference>
<keyword evidence="3" id="KW-0597">Phosphoprotein</keyword>
<evidence type="ECO:0000256" key="2">
    <source>
        <dbReference type="ARBA" id="ARBA00012438"/>
    </source>
</evidence>
<keyword evidence="4" id="KW-0808">Transferase</keyword>
<dbReference type="Gene3D" id="3.30.565.10">
    <property type="entry name" value="Histidine kinase-like ATPase, C-terminal domain"/>
    <property type="match status" value="2"/>
</dbReference>
<name>A0ABW1J476_9PSEU</name>
<keyword evidence="11" id="KW-1185">Reference proteome</keyword>
<dbReference type="InterPro" id="IPR004358">
    <property type="entry name" value="Sig_transdc_His_kin-like_C"/>
</dbReference>
<dbReference type="Proteomes" id="UP001596302">
    <property type="component" value="Unassembled WGS sequence"/>
</dbReference>
<evidence type="ECO:0000313" key="10">
    <source>
        <dbReference type="EMBL" id="MFC5995305.1"/>
    </source>
</evidence>
<keyword evidence="5" id="KW-0547">Nucleotide-binding</keyword>
<keyword evidence="7 10" id="KW-0067">ATP-binding</keyword>
<evidence type="ECO:0000256" key="5">
    <source>
        <dbReference type="ARBA" id="ARBA00022741"/>
    </source>
</evidence>
<dbReference type="GO" id="GO:0005524">
    <property type="term" value="F:ATP binding"/>
    <property type="evidence" value="ECO:0007669"/>
    <property type="project" value="UniProtKB-KW"/>
</dbReference>
<evidence type="ECO:0000256" key="4">
    <source>
        <dbReference type="ARBA" id="ARBA00022679"/>
    </source>
</evidence>
<reference evidence="11" key="1">
    <citation type="journal article" date="2019" name="Int. J. Syst. Evol. Microbiol.">
        <title>The Global Catalogue of Microorganisms (GCM) 10K type strain sequencing project: providing services to taxonomists for standard genome sequencing and annotation.</title>
        <authorList>
            <consortium name="The Broad Institute Genomics Platform"/>
            <consortium name="The Broad Institute Genome Sequencing Center for Infectious Disease"/>
            <person name="Wu L."/>
            <person name="Ma J."/>
        </authorList>
    </citation>
    <scope>NUCLEOTIDE SEQUENCE [LARGE SCALE GENOMIC DNA]</scope>
    <source>
        <strain evidence="11">CCM 8391</strain>
    </source>
</reference>
<keyword evidence="8" id="KW-0902">Two-component regulatory system</keyword>
<dbReference type="InterPro" id="IPR005467">
    <property type="entry name" value="His_kinase_dom"/>
</dbReference>
<protein>
    <recommendedName>
        <fullName evidence="2">histidine kinase</fullName>
        <ecNumber evidence="2">2.7.13.3</ecNumber>
    </recommendedName>
</protein>
<evidence type="ECO:0000256" key="1">
    <source>
        <dbReference type="ARBA" id="ARBA00000085"/>
    </source>
</evidence>
<accession>A0ABW1J476</accession>
<comment type="catalytic activity">
    <reaction evidence="1">
        <text>ATP + protein L-histidine = ADP + protein N-phospho-L-histidine.</text>
        <dbReference type="EC" id="2.7.13.3"/>
    </reaction>
</comment>
<dbReference type="SUPFAM" id="SSF55874">
    <property type="entry name" value="ATPase domain of HSP90 chaperone/DNA topoisomerase II/histidine kinase"/>
    <property type="match status" value="2"/>
</dbReference>
<dbReference type="EMBL" id="JBHSQW010000030">
    <property type="protein sequence ID" value="MFC5995305.1"/>
    <property type="molecule type" value="Genomic_DNA"/>
</dbReference>
<evidence type="ECO:0000256" key="6">
    <source>
        <dbReference type="ARBA" id="ARBA00022777"/>
    </source>
</evidence>
<evidence type="ECO:0000256" key="7">
    <source>
        <dbReference type="ARBA" id="ARBA00022840"/>
    </source>
</evidence>
<organism evidence="10 11">
    <name type="scientific">Pseudonocardia hispaniensis</name>
    <dbReference type="NCBI Taxonomy" id="904933"/>
    <lineage>
        <taxon>Bacteria</taxon>
        <taxon>Bacillati</taxon>
        <taxon>Actinomycetota</taxon>
        <taxon>Actinomycetes</taxon>
        <taxon>Pseudonocardiales</taxon>
        <taxon>Pseudonocardiaceae</taxon>
        <taxon>Pseudonocardia</taxon>
    </lineage>
</organism>
<evidence type="ECO:0000256" key="8">
    <source>
        <dbReference type="ARBA" id="ARBA00023012"/>
    </source>
</evidence>
<dbReference type="PANTHER" id="PTHR43065:SF10">
    <property type="entry name" value="PEROXIDE STRESS-ACTIVATED HISTIDINE KINASE MAK3"/>
    <property type="match status" value="1"/>
</dbReference>
<dbReference type="Pfam" id="PF02518">
    <property type="entry name" value="HATPase_c"/>
    <property type="match status" value="1"/>
</dbReference>